<accession>A0ABR7AVS5</accession>
<keyword evidence="3" id="KW-1185">Reference proteome</keyword>
<dbReference type="EMBL" id="JACONW010000012">
    <property type="protein sequence ID" value="MBC3949028.1"/>
    <property type="molecule type" value="Genomic_DNA"/>
</dbReference>
<dbReference type="Gene3D" id="2.40.50.100">
    <property type="match status" value="1"/>
</dbReference>
<protein>
    <recommendedName>
        <fullName evidence="1">Lipoyl-binding domain-containing protein</fullName>
    </recommendedName>
</protein>
<evidence type="ECO:0000259" key="1">
    <source>
        <dbReference type="Pfam" id="PF00364"/>
    </source>
</evidence>
<gene>
    <name evidence="2" type="ORF">H8S59_04535</name>
</gene>
<evidence type="ECO:0000313" key="3">
    <source>
        <dbReference type="Proteomes" id="UP000651852"/>
    </source>
</evidence>
<feature type="domain" description="Lipoyl-binding" evidence="1">
    <location>
        <begin position="76"/>
        <end position="130"/>
    </location>
</feature>
<proteinExistence type="predicted"/>
<organism evidence="2 3">
    <name type="scientific">Pseudomonas folii</name>
    <dbReference type="NCBI Taxonomy" id="2762593"/>
    <lineage>
        <taxon>Bacteria</taxon>
        <taxon>Pseudomonadati</taxon>
        <taxon>Pseudomonadota</taxon>
        <taxon>Gammaproteobacteria</taxon>
        <taxon>Pseudomonadales</taxon>
        <taxon>Pseudomonadaceae</taxon>
        <taxon>Pseudomonas</taxon>
    </lineage>
</organism>
<dbReference type="Pfam" id="PF00364">
    <property type="entry name" value="Biotin_lipoyl"/>
    <property type="match status" value="1"/>
</dbReference>
<reference evidence="2 3" key="1">
    <citation type="submission" date="2020-08" db="EMBL/GenBank/DDBJ databases">
        <title>Putative novel bacterial strains isolated from necrotic wheat leaf tissues caused by Xanthomonas translucens.</title>
        <authorList>
            <person name="Tambong J.T."/>
        </authorList>
    </citation>
    <scope>NUCLEOTIDE SEQUENCE [LARGE SCALE GENOMIC DNA]</scope>
    <source>
        <strain evidence="2 3">DOAB 1069</strain>
    </source>
</reference>
<name>A0ABR7AVS5_9PSED</name>
<dbReference type="SUPFAM" id="SSF51230">
    <property type="entry name" value="Single hybrid motif"/>
    <property type="match status" value="1"/>
</dbReference>
<dbReference type="InterPro" id="IPR011053">
    <property type="entry name" value="Single_hybrid_motif"/>
</dbReference>
<sequence>MNIEQIRQLVADLTAAGLSGAEIDKPGFKLSLKRGVVSQPAAIAEEFEVGPELNALQIKATGVGRLLSAHPDDGIVLAPEGGDIQAGQRVAFLAVGNLLLPVHSPHSGQVSSVLVANDTTVSYGQPLINLSPYDAEAV</sequence>
<dbReference type="Proteomes" id="UP000651852">
    <property type="component" value="Unassembled WGS sequence"/>
</dbReference>
<dbReference type="InterPro" id="IPR000089">
    <property type="entry name" value="Biotin_lipoyl"/>
</dbReference>
<comment type="caution">
    <text evidence="2">The sequence shown here is derived from an EMBL/GenBank/DDBJ whole genome shotgun (WGS) entry which is preliminary data.</text>
</comment>
<dbReference type="RefSeq" id="WP_187520636.1">
    <property type="nucleotide sequence ID" value="NZ_JACONW010000012.1"/>
</dbReference>
<evidence type="ECO:0000313" key="2">
    <source>
        <dbReference type="EMBL" id="MBC3949028.1"/>
    </source>
</evidence>